<evidence type="ECO:0000256" key="2">
    <source>
        <dbReference type="ARBA" id="ARBA00022679"/>
    </source>
</evidence>
<dbReference type="EMBL" id="DXHU01000020">
    <property type="protein sequence ID" value="HIV99145.1"/>
    <property type="molecule type" value="Genomic_DNA"/>
</dbReference>
<organism evidence="8 9">
    <name type="scientific">Candidatus Ornithospirochaeta avicola</name>
    <dbReference type="NCBI Taxonomy" id="2840896"/>
    <lineage>
        <taxon>Bacteria</taxon>
        <taxon>Pseudomonadati</taxon>
        <taxon>Spirochaetota</taxon>
        <taxon>Spirochaetia</taxon>
        <taxon>Spirochaetales</taxon>
        <taxon>Spirochaetaceae</taxon>
        <taxon>Spirochaetaceae incertae sedis</taxon>
        <taxon>Candidatus Ornithospirochaeta</taxon>
    </lineage>
</organism>
<reference evidence="8" key="2">
    <citation type="submission" date="2021-04" db="EMBL/GenBank/DDBJ databases">
        <authorList>
            <person name="Gilroy R."/>
        </authorList>
    </citation>
    <scope>NUCLEOTIDE SEQUENCE</scope>
    <source>
        <strain evidence="8">Gambia11-129</strain>
    </source>
</reference>
<dbReference type="GO" id="GO:0005524">
    <property type="term" value="F:ATP binding"/>
    <property type="evidence" value="ECO:0007669"/>
    <property type="project" value="UniProtKB-KW"/>
</dbReference>
<dbReference type="HAMAP" id="MF_00020">
    <property type="entry name" value="Acetate_kinase"/>
    <property type="match status" value="1"/>
</dbReference>
<dbReference type="Gene3D" id="3.30.420.40">
    <property type="match status" value="2"/>
</dbReference>
<evidence type="ECO:0000256" key="4">
    <source>
        <dbReference type="ARBA" id="ARBA00022777"/>
    </source>
</evidence>
<comment type="subcellular location">
    <subcellularLocation>
        <location evidence="6">Cytoplasm</location>
    </subcellularLocation>
</comment>
<comment type="caution">
    <text evidence="6">Lacks conserved residue(s) required for the propagation of feature annotation.</text>
</comment>
<reference evidence="8" key="1">
    <citation type="journal article" date="2021" name="PeerJ">
        <title>Extensive microbial diversity within the chicken gut microbiome revealed by metagenomics and culture.</title>
        <authorList>
            <person name="Gilroy R."/>
            <person name="Ravi A."/>
            <person name="Getino M."/>
            <person name="Pursley I."/>
            <person name="Horton D.L."/>
            <person name="Alikhan N.F."/>
            <person name="Baker D."/>
            <person name="Gharbi K."/>
            <person name="Hall N."/>
            <person name="Watson M."/>
            <person name="Adriaenssens E.M."/>
            <person name="Foster-Nyarko E."/>
            <person name="Jarju S."/>
            <person name="Secka A."/>
            <person name="Antonio M."/>
            <person name="Oren A."/>
            <person name="Chaudhuri R.R."/>
            <person name="La Ragione R."/>
            <person name="Hildebrand F."/>
            <person name="Pallen M.J."/>
        </authorList>
    </citation>
    <scope>NUCLEOTIDE SEQUENCE</scope>
    <source>
        <strain evidence="8">Gambia11-129</strain>
    </source>
</reference>
<evidence type="ECO:0000256" key="3">
    <source>
        <dbReference type="ARBA" id="ARBA00022741"/>
    </source>
</evidence>
<dbReference type="InterPro" id="IPR023865">
    <property type="entry name" value="Aliphatic_acid_kinase_CS"/>
</dbReference>
<keyword evidence="5 6" id="KW-0067">ATP-binding</keyword>
<dbReference type="GO" id="GO:0008776">
    <property type="term" value="F:acetate kinase activity"/>
    <property type="evidence" value="ECO:0007669"/>
    <property type="project" value="UniProtKB-UniRule"/>
</dbReference>
<feature type="site" description="Transition state stabilizer" evidence="6">
    <location>
        <position position="241"/>
    </location>
</feature>
<comment type="subunit">
    <text evidence="6">Homodimer.</text>
</comment>
<comment type="caution">
    <text evidence="8">The sequence shown here is derived from an EMBL/GenBank/DDBJ whole genome shotgun (WGS) entry which is preliminary data.</text>
</comment>
<dbReference type="GO" id="GO:0005737">
    <property type="term" value="C:cytoplasm"/>
    <property type="evidence" value="ECO:0007669"/>
    <property type="project" value="UniProtKB-SubCell"/>
</dbReference>
<evidence type="ECO:0000256" key="5">
    <source>
        <dbReference type="ARBA" id="ARBA00022840"/>
    </source>
</evidence>
<comment type="pathway">
    <text evidence="6">Metabolic intermediate biosynthesis; acetyl-CoA biosynthesis; acetyl-CoA from acetate: step 1/2.</text>
</comment>
<dbReference type="Pfam" id="PF00871">
    <property type="entry name" value="Acetate_kinase"/>
    <property type="match status" value="1"/>
</dbReference>
<evidence type="ECO:0000256" key="6">
    <source>
        <dbReference type="HAMAP-Rule" id="MF_00020"/>
    </source>
</evidence>
<evidence type="ECO:0000256" key="1">
    <source>
        <dbReference type="ARBA" id="ARBA00008748"/>
    </source>
</evidence>
<dbReference type="InterPro" id="IPR000890">
    <property type="entry name" value="Aliphatic_acid_kin_short-chain"/>
</dbReference>
<dbReference type="PANTHER" id="PTHR21060">
    <property type="entry name" value="ACETATE KINASE"/>
    <property type="match status" value="1"/>
</dbReference>
<comment type="similarity">
    <text evidence="1 6 7">Belongs to the acetokinase family.</text>
</comment>
<name>A0A9D1PTV9_9SPIO</name>
<evidence type="ECO:0000313" key="8">
    <source>
        <dbReference type="EMBL" id="HIV99145.1"/>
    </source>
</evidence>
<dbReference type="Proteomes" id="UP000823936">
    <property type="component" value="Unassembled WGS sequence"/>
</dbReference>
<dbReference type="PANTHER" id="PTHR21060:SF15">
    <property type="entry name" value="ACETATE KINASE-RELATED"/>
    <property type="match status" value="1"/>
</dbReference>
<sequence length="454" mass="50100">MVILTLNCGSSSAKYQVYDWTKKDVLCVGVVERIGQSYSTIEQKSQGKEVYEDKFSSPTHKEAISLILKMLTDEKYGCIKSLDEIGSVGHRVLHGGELFKKSTLVTDEVVAQLKTLIPLGPLHMPANIMGIEVARSLMPNVPQAIVMDTAWHQTMSEEAYMYAVPYEWYEKYNVRRYGFHGTSHLYCAKRAAVLLGKENKDTNVIILHIGNGASACAVKNGICIDTSMGLTPLEGLVMGTRTGDMDPAIVPYMANNLGVTASEMDTLMNKKSGLIGLCGMSDRRDVHKAAENGDKKAALAIKMEAHRIRKYVGAYAALLGRVDAIVFTAGVGEMGEHIRKESLKGLENFGIIIDEKKNDLSHCRNAETCISSDDSKVKIFVIPTDEELVMTEDAYALMNGTYDVHTNFHYEFENPDYVNKARARGLKENLKKLPELERIIAVPPKKSSCSVAGC</sequence>
<keyword evidence="4 6" id="KW-0418">Kinase</keyword>
<proteinExistence type="inferred from homology"/>
<dbReference type="NCBIfam" id="TIGR00016">
    <property type="entry name" value="ackA"/>
    <property type="match status" value="1"/>
</dbReference>
<evidence type="ECO:0000313" key="9">
    <source>
        <dbReference type="Proteomes" id="UP000823936"/>
    </source>
</evidence>
<feature type="binding site" evidence="6">
    <location>
        <begin position="208"/>
        <end position="212"/>
    </location>
    <ligand>
        <name>ATP</name>
        <dbReference type="ChEBI" id="CHEBI:30616"/>
    </ligand>
</feature>
<dbReference type="InterPro" id="IPR043129">
    <property type="entry name" value="ATPase_NBD"/>
</dbReference>
<keyword evidence="6" id="KW-0460">Magnesium</keyword>
<dbReference type="PRINTS" id="PR00471">
    <property type="entry name" value="ACETATEKNASE"/>
</dbReference>
<feature type="binding site" evidence="6">
    <location>
        <position position="91"/>
    </location>
    <ligand>
        <name>substrate</name>
    </ligand>
</feature>
<protein>
    <recommendedName>
        <fullName evidence="6">Acetate kinase</fullName>
        <ecNumber evidence="6">2.7.2.1</ecNumber>
    </recommendedName>
    <alternativeName>
        <fullName evidence="6">Acetokinase</fullName>
    </alternativeName>
</protein>
<gene>
    <name evidence="6" type="primary">ackA</name>
    <name evidence="8" type="ORF">IAB12_05160</name>
</gene>
<feature type="binding site" evidence="6">
    <location>
        <position position="14"/>
    </location>
    <ligand>
        <name>ATP</name>
        <dbReference type="ChEBI" id="CHEBI:30616"/>
    </ligand>
</feature>
<comment type="catalytic activity">
    <reaction evidence="6">
        <text>acetate + ATP = acetyl phosphate + ADP</text>
        <dbReference type="Rhea" id="RHEA:11352"/>
        <dbReference type="ChEBI" id="CHEBI:22191"/>
        <dbReference type="ChEBI" id="CHEBI:30089"/>
        <dbReference type="ChEBI" id="CHEBI:30616"/>
        <dbReference type="ChEBI" id="CHEBI:456216"/>
        <dbReference type="EC" id="2.7.2.1"/>
    </reaction>
</comment>
<dbReference type="GO" id="GO:0006083">
    <property type="term" value="P:acetate metabolic process"/>
    <property type="evidence" value="ECO:0007669"/>
    <property type="project" value="TreeGrafter"/>
</dbReference>
<dbReference type="CDD" id="cd24010">
    <property type="entry name" value="ASKHA_NBD_AcK_PK"/>
    <property type="match status" value="1"/>
</dbReference>
<comment type="function">
    <text evidence="6">Catalyzes the formation of acetyl phosphate from acetate and ATP. Can also catalyze the reverse reaction.</text>
</comment>
<dbReference type="EC" id="2.7.2.1" evidence="6"/>
<keyword evidence="2 6" id="KW-0808">Transferase</keyword>
<feature type="binding site" evidence="6">
    <location>
        <begin position="282"/>
        <end position="284"/>
    </location>
    <ligand>
        <name>ATP</name>
        <dbReference type="ChEBI" id="CHEBI:30616"/>
    </ligand>
</feature>
<dbReference type="GO" id="GO:0000287">
    <property type="term" value="F:magnesium ion binding"/>
    <property type="evidence" value="ECO:0007669"/>
    <property type="project" value="UniProtKB-UniRule"/>
</dbReference>
<feature type="active site" description="Proton donor/acceptor" evidence="6">
    <location>
        <position position="148"/>
    </location>
</feature>
<dbReference type="PROSITE" id="PS01075">
    <property type="entry name" value="ACETATE_KINASE_1"/>
    <property type="match status" value="1"/>
</dbReference>
<feature type="site" description="Transition state stabilizer" evidence="6">
    <location>
        <position position="180"/>
    </location>
</feature>
<dbReference type="InterPro" id="IPR004372">
    <property type="entry name" value="Ac/propionate_kinase"/>
</dbReference>
<comment type="cofactor">
    <cofactor evidence="6">
        <name>Mg(2+)</name>
        <dbReference type="ChEBI" id="CHEBI:18420"/>
    </cofactor>
    <cofactor evidence="6">
        <name>Mn(2+)</name>
        <dbReference type="ChEBI" id="CHEBI:29035"/>
    </cofactor>
    <text evidence="6">Mg(2+). Can also accept Mn(2+).</text>
</comment>
<accession>A0A9D1PTV9</accession>
<dbReference type="SUPFAM" id="SSF53067">
    <property type="entry name" value="Actin-like ATPase domain"/>
    <property type="match status" value="2"/>
</dbReference>
<dbReference type="AlphaFoldDB" id="A0A9D1PTV9"/>
<keyword evidence="3 6" id="KW-0547">Nucleotide-binding</keyword>
<evidence type="ECO:0000256" key="7">
    <source>
        <dbReference type="RuleBase" id="RU003835"/>
    </source>
</evidence>
<keyword evidence="6" id="KW-0963">Cytoplasm</keyword>
<feature type="binding site" evidence="6">
    <location>
        <position position="386"/>
    </location>
    <ligand>
        <name>Mg(2+)</name>
        <dbReference type="ChEBI" id="CHEBI:18420"/>
    </ligand>
</feature>
<dbReference type="GO" id="GO:0006085">
    <property type="term" value="P:acetyl-CoA biosynthetic process"/>
    <property type="evidence" value="ECO:0007669"/>
    <property type="project" value="UniProtKB-UniRule"/>
</dbReference>
<dbReference type="PROSITE" id="PS01076">
    <property type="entry name" value="ACETATE_KINASE_2"/>
    <property type="match status" value="1"/>
</dbReference>
<feature type="binding site" evidence="6">
    <location>
        <position position="7"/>
    </location>
    <ligand>
        <name>Mg(2+)</name>
        <dbReference type="ChEBI" id="CHEBI:18420"/>
    </ligand>
</feature>
<keyword evidence="6" id="KW-0479">Metal-binding</keyword>